<evidence type="ECO:0000313" key="2">
    <source>
        <dbReference type="EMBL" id="KAF6755045.1"/>
    </source>
</evidence>
<feature type="compositionally biased region" description="Low complexity" evidence="1">
    <location>
        <begin position="109"/>
        <end position="120"/>
    </location>
</feature>
<evidence type="ECO:0000256" key="1">
    <source>
        <dbReference type="SAM" id="MobiDB-lite"/>
    </source>
</evidence>
<dbReference type="EMBL" id="JACGCI010000032">
    <property type="protein sequence ID" value="KAF6755045.1"/>
    <property type="molecule type" value="Genomic_DNA"/>
</dbReference>
<dbReference type="OrthoDB" id="3239511at2759"/>
<dbReference type="AlphaFoldDB" id="A0A8H6M543"/>
<reference evidence="2 3" key="1">
    <citation type="submission" date="2020-07" db="EMBL/GenBank/DDBJ databases">
        <title>Comparative genomics of pyrophilous fungi reveals a link between fire events and developmental genes.</title>
        <authorList>
            <consortium name="DOE Joint Genome Institute"/>
            <person name="Steindorff A.S."/>
            <person name="Carver A."/>
            <person name="Calhoun S."/>
            <person name="Stillman K."/>
            <person name="Liu H."/>
            <person name="Lipzen A."/>
            <person name="Pangilinan J."/>
            <person name="Labutti K."/>
            <person name="Bruns T.D."/>
            <person name="Grigoriev I.V."/>
        </authorList>
    </citation>
    <scope>NUCLEOTIDE SEQUENCE [LARGE SCALE GENOMIC DNA]</scope>
    <source>
        <strain evidence="2 3">CBS 144469</strain>
    </source>
</reference>
<protein>
    <submittedName>
        <fullName evidence="2">Uncharacterized protein</fullName>
    </submittedName>
</protein>
<proteinExistence type="predicted"/>
<comment type="caution">
    <text evidence="2">The sequence shown here is derived from an EMBL/GenBank/DDBJ whole genome shotgun (WGS) entry which is preliminary data.</text>
</comment>
<sequence>MSSENSKPKTKCDLCEGLFTPGGPLARHLKKCVEQEALQREQRELVGSETGTNDPPVVYEQPNNVWETQRSRRHAQDPYPIYDVTEPSTSDHIFRSGPSSEAHRRHPSPDGSPSISSSSSTRIEVNTIKTDFHPRAQQDVRVESLDEYQKRLQTQAAIGAFDTGAYEPWHPFRTRGDFKISEFVLRNTLSKEVAGELICLLNEVQSGTERVTLRNYGGLEDVWNEASHSLTPFEERTFSASLNGVTHTLTVQVRDVWSWALDLVKDPILAPHFEWDACKLSKFNGESWERFVNEPWTGEDFFEFQSDLPDDDGKPLCFILYSDKTQLSSFGKAKAWPVYARIANLPTKIRNGTGLGGGRIVGWLPVLEDADDPLNAAKPAFIDLKRVIWHKSWTYLLETLKMKAQNGEYIACGDGRVRRLYPRILILCADYEEQCIMAGIRGGHQASKPCPVCLIDAEYMGDYMPLCKRRTVDESRSAVSRAAAASTAKAREEILKPTGLRQLNNTFWDVADPYRALSWDRLHSYPGGLARHIYKEILSKYIDTPSVDDPRALREKVEQRVKDFPRWSGLIHFSHILTDIAFQDANKWEDMTRIALFVFYDLFPDDQGFRQLLRCLRCYLNLNAYSSFENYTEGQLKDIDKALKAFSEEIKKYAELNIESKIWNFPKLHTHMHMVADILGKGATRNFNTKPNEAMHRFLKLFYLFMSNFRDVDKQYVKFEHRCYITTNIRNLMDAVQAADKNDTPAPEADAMAGSSTQVGAESSLPRELHRQGDEEEELTSTNDRPSQNAIALENIEYLRMTAPTFDFQKALVTFLTQNSESILDVCPDFHIEPTSQTMIHDYQMLRVLYESKETWEWEENIVRCNPLFHQAARYDSVMIQTDTPTKPLFARLLHLFTIANSKDPKSPRIPLALILPYDGVVPQRQADKDAFLGLHRVRPKGSGIPEIVFARTILRGTLLIPAFSDATYIYASDHFVFDILDSDMFLRMKEISDSM</sequence>
<accession>A0A8H6M543</accession>
<organism evidence="2 3">
    <name type="scientific">Ephemerocybe angulata</name>
    <dbReference type="NCBI Taxonomy" id="980116"/>
    <lineage>
        <taxon>Eukaryota</taxon>
        <taxon>Fungi</taxon>
        <taxon>Dikarya</taxon>
        <taxon>Basidiomycota</taxon>
        <taxon>Agaricomycotina</taxon>
        <taxon>Agaricomycetes</taxon>
        <taxon>Agaricomycetidae</taxon>
        <taxon>Agaricales</taxon>
        <taxon>Agaricineae</taxon>
        <taxon>Psathyrellaceae</taxon>
        <taxon>Ephemerocybe</taxon>
    </lineage>
</organism>
<dbReference type="Pfam" id="PF18759">
    <property type="entry name" value="Plavaka"/>
    <property type="match status" value="1"/>
</dbReference>
<name>A0A8H6M543_9AGAR</name>
<feature type="region of interest" description="Disordered" evidence="1">
    <location>
        <begin position="41"/>
        <end position="121"/>
    </location>
</feature>
<dbReference type="InterPro" id="IPR041078">
    <property type="entry name" value="Plavaka"/>
</dbReference>
<keyword evidence="3" id="KW-1185">Reference proteome</keyword>
<gene>
    <name evidence="2" type="ORF">DFP72DRAFT_1123733</name>
</gene>
<feature type="region of interest" description="Disordered" evidence="1">
    <location>
        <begin position="741"/>
        <end position="787"/>
    </location>
</feature>
<evidence type="ECO:0000313" key="3">
    <source>
        <dbReference type="Proteomes" id="UP000521943"/>
    </source>
</evidence>
<dbReference type="Proteomes" id="UP000521943">
    <property type="component" value="Unassembled WGS sequence"/>
</dbReference>